<evidence type="ECO:0000313" key="2">
    <source>
        <dbReference type="EMBL" id="GIQ92079.1"/>
    </source>
</evidence>
<protein>
    <submittedName>
        <fullName evidence="2">Uncharacterized protein</fullName>
    </submittedName>
</protein>
<feature type="transmembrane region" description="Helical" evidence="1">
    <location>
        <begin position="57"/>
        <end position="77"/>
    </location>
</feature>
<dbReference type="Proteomes" id="UP000265618">
    <property type="component" value="Unassembled WGS sequence"/>
</dbReference>
<dbReference type="AlphaFoldDB" id="A0A9K3DAR5"/>
<organism evidence="2 3">
    <name type="scientific">Kipferlia bialata</name>
    <dbReference type="NCBI Taxonomy" id="797122"/>
    <lineage>
        <taxon>Eukaryota</taxon>
        <taxon>Metamonada</taxon>
        <taxon>Carpediemonas-like organisms</taxon>
        <taxon>Kipferlia</taxon>
    </lineage>
</organism>
<keyword evidence="3" id="KW-1185">Reference proteome</keyword>
<comment type="caution">
    <text evidence="2">The sequence shown here is derived from an EMBL/GenBank/DDBJ whole genome shotgun (WGS) entry which is preliminary data.</text>
</comment>
<proteinExistence type="predicted"/>
<evidence type="ECO:0000313" key="3">
    <source>
        <dbReference type="Proteomes" id="UP000265618"/>
    </source>
</evidence>
<accession>A0A9K3DAR5</accession>
<sequence length="83" mass="8953">MLGLDEVCQSIGAVLPLLRETVYTRSPSSGDMIFATIEEYCTVSQSLLSSDTCIRTYVSFFVAFTVGLLVSIVGLVLKQQGPS</sequence>
<evidence type="ECO:0000256" key="1">
    <source>
        <dbReference type="SAM" id="Phobius"/>
    </source>
</evidence>
<dbReference type="EMBL" id="BDIP01008928">
    <property type="protein sequence ID" value="GIQ92079.1"/>
    <property type="molecule type" value="Genomic_DNA"/>
</dbReference>
<name>A0A9K3DAR5_9EUKA</name>
<reference evidence="2 3" key="1">
    <citation type="journal article" date="2018" name="PLoS ONE">
        <title>The draft genome of Kipferlia bialata reveals reductive genome evolution in fornicate parasites.</title>
        <authorList>
            <person name="Tanifuji G."/>
            <person name="Takabayashi S."/>
            <person name="Kume K."/>
            <person name="Takagi M."/>
            <person name="Nakayama T."/>
            <person name="Kamikawa R."/>
            <person name="Inagaki Y."/>
            <person name="Hashimoto T."/>
        </authorList>
    </citation>
    <scope>NUCLEOTIDE SEQUENCE [LARGE SCALE GENOMIC DNA]</scope>
    <source>
        <strain evidence="2">NY0173</strain>
    </source>
</reference>
<keyword evidence="1" id="KW-0472">Membrane</keyword>
<feature type="non-terminal residue" evidence="2">
    <location>
        <position position="1"/>
    </location>
</feature>
<gene>
    <name evidence="2" type="ORF">KIPB_015645</name>
</gene>
<keyword evidence="1" id="KW-1133">Transmembrane helix</keyword>
<keyword evidence="1" id="KW-0812">Transmembrane</keyword>